<gene>
    <name evidence="3" type="ORF">ACG0Z6_00955</name>
</gene>
<evidence type="ECO:0000313" key="3">
    <source>
        <dbReference type="EMBL" id="MFG6446803.1"/>
    </source>
</evidence>
<keyword evidence="4" id="KW-1185">Reference proteome</keyword>
<feature type="chain" id="PRO_5045537848" evidence="2">
    <location>
        <begin position="24"/>
        <end position="205"/>
    </location>
</feature>
<dbReference type="Proteomes" id="UP001606099">
    <property type="component" value="Unassembled WGS sequence"/>
</dbReference>
<evidence type="ECO:0000256" key="1">
    <source>
        <dbReference type="ARBA" id="ARBA00022801"/>
    </source>
</evidence>
<organism evidence="3 4">
    <name type="scientific">Roseateles rivi</name>
    <dbReference type="NCBI Taxonomy" id="3299028"/>
    <lineage>
        <taxon>Bacteria</taxon>
        <taxon>Pseudomonadati</taxon>
        <taxon>Pseudomonadota</taxon>
        <taxon>Betaproteobacteria</taxon>
        <taxon>Burkholderiales</taxon>
        <taxon>Sphaerotilaceae</taxon>
        <taxon>Roseateles</taxon>
    </lineage>
</organism>
<sequence>MVAGWVKLCVGAFMALMLAQLWGCGGAVNAPQALNAKPHWLGEVKHLKGQPGNEYLTLLGGADPQHMAAVLVQVPVGFNPQQPCIITAAVSASQGVYGQSAAADVGLRNGCAVVRLETQNEAPVMQASTLERRSTAAPSSAALWDASTRRALSFAFFVLNEQYGSVDRSGRRQVRILPGQTVVITTADRPMQVVQGPATPVAPLV</sequence>
<reference evidence="3 4" key="1">
    <citation type="submission" date="2024-08" db="EMBL/GenBank/DDBJ databases">
        <authorList>
            <person name="Lu H."/>
        </authorList>
    </citation>
    <scope>NUCLEOTIDE SEQUENCE [LARGE SCALE GENOMIC DNA]</scope>
    <source>
        <strain evidence="3 4">BYS180W</strain>
    </source>
</reference>
<dbReference type="GO" id="GO:0016787">
    <property type="term" value="F:hydrolase activity"/>
    <property type="evidence" value="ECO:0007669"/>
    <property type="project" value="UniProtKB-KW"/>
</dbReference>
<accession>A0ABW7FRA1</accession>
<evidence type="ECO:0000256" key="2">
    <source>
        <dbReference type="SAM" id="SignalP"/>
    </source>
</evidence>
<dbReference type="EMBL" id="JBIGHZ010000001">
    <property type="protein sequence ID" value="MFG6446803.1"/>
    <property type="molecule type" value="Genomic_DNA"/>
</dbReference>
<dbReference type="Pfam" id="PF10605">
    <property type="entry name" value="3HBOH"/>
    <property type="match status" value="2"/>
</dbReference>
<proteinExistence type="predicted"/>
<feature type="signal peptide" evidence="2">
    <location>
        <begin position="1"/>
        <end position="23"/>
    </location>
</feature>
<comment type="caution">
    <text evidence="3">The sequence shown here is derived from an EMBL/GenBank/DDBJ whole genome shotgun (WGS) entry which is preliminary data.</text>
</comment>
<dbReference type="InterPro" id="IPR016582">
    <property type="entry name" value="OHBut_olig_hydro_put"/>
</dbReference>
<dbReference type="RefSeq" id="WP_394457942.1">
    <property type="nucleotide sequence ID" value="NZ_JBIGHZ010000001.1"/>
</dbReference>
<keyword evidence="1 3" id="KW-0378">Hydrolase</keyword>
<keyword evidence="2" id="KW-0732">Signal</keyword>
<evidence type="ECO:0000313" key="4">
    <source>
        <dbReference type="Proteomes" id="UP001606099"/>
    </source>
</evidence>
<name>A0ABW7FRA1_9BURK</name>
<protein>
    <submittedName>
        <fullName evidence="3">3-hydroxybutyrate oligomer hydrolase family protein</fullName>
    </submittedName>
</protein>